<gene>
    <name evidence="7" type="ORF">BKA67DRAFT_220993</name>
</gene>
<dbReference type="PANTHER" id="PTHR46015">
    <property type="entry name" value="ZGC:172121"/>
    <property type="match status" value="1"/>
</dbReference>
<dbReference type="GO" id="GO:0033528">
    <property type="term" value="P:S-methylmethionine cycle"/>
    <property type="evidence" value="ECO:0007669"/>
    <property type="project" value="TreeGrafter"/>
</dbReference>
<comment type="caution">
    <text evidence="7">The sequence shown here is derived from an EMBL/GenBank/DDBJ whole genome shotgun (WGS) entry which is preliminary data.</text>
</comment>
<dbReference type="PROSITE" id="PS50970">
    <property type="entry name" value="HCY"/>
    <property type="match status" value="1"/>
</dbReference>
<sequence>MGSIQILDGGLGTSLEDSYGVIFDHSKPLWSTHFLVEGEDTLFACQRDFVQAGADVVLTATYQTSIEGFGRTKTHEHPEGIPKSAIGSYLQKAVDILEKATSYSSAKIALSLGPYGACMIPGQEYTGKYDDTHNSEESLYRWHLERLQLFTAIEGLPQRVSYVALETIPRLDELKAVRRAVRDSGITGPFWVASVFPGDDDKLPDGSSIDDVVEAMMIPTTQSSQPWGIGINCTKLHKMPRLVKTFEASVSALISSGRIQYAPALVLYPDGTKGEVYNTTTKKWEKPEGHVEQESWAAQLANIAKTSREKGIFKDYLIGGCCKASAADIKSLKQETDESESK</sequence>
<keyword evidence="1 5" id="KW-0489">Methyltransferase</keyword>
<dbReference type="GO" id="GO:0046872">
    <property type="term" value="F:metal ion binding"/>
    <property type="evidence" value="ECO:0007669"/>
    <property type="project" value="UniProtKB-KW"/>
</dbReference>
<evidence type="ECO:0000256" key="1">
    <source>
        <dbReference type="ARBA" id="ARBA00022603"/>
    </source>
</evidence>
<dbReference type="Proteomes" id="UP000758603">
    <property type="component" value="Unassembled WGS sequence"/>
</dbReference>
<dbReference type="Pfam" id="PF02574">
    <property type="entry name" value="S-methyl_trans"/>
    <property type="match status" value="1"/>
</dbReference>
<dbReference type="GO" id="GO:0032259">
    <property type="term" value="P:methylation"/>
    <property type="evidence" value="ECO:0007669"/>
    <property type="project" value="UniProtKB-KW"/>
</dbReference>
<dbReference type="InterPro" id="IPR051486">
    <property type="entry name" value="Hcy_S-methyltransferase"/>
</dbReference>
<feature type="domain" description="Hcy-binding" evidence="6">
    <location>
        <begin position="1"/>
        <end position="336"/>
    </location>
</feature>
<dbReference type="AlphaFoldDB" id="A0A9P9A3B1"/>
<keyword evidence="2 5" id="KW-0808">Transferase</keyword>
<comment type="cofactor">
    <cofactor evidence="5">
        <name>Zn(2+)</name>
        <dbReference type="ChEBI" id="CHEBI:29105"/>
    </cofactor>
</comment>
<dbReference type="EMBL" id="JAGPXC010000002">
    <property type="protein sequence ID" value="KAH6658745.1"/>
    <property type="molecule type" value="Genomic_DNA"/>
</dbReference>
<keyword evidence="3 5" id="KW-0479">Metal-binding</keyword>
<evidence type="ECO:0000313" key="7">
    <source>
        <dbReference type="EMBL" id="KAH6658745.1"/>
    </source>
</evidence>
<evidence type="ECO:0000259" key="6">
    <source>
        <dbReference type="PROSITE" id="PS50970"/>
    </source>
</evidence>
<reference evidence="7" key="1">
    <citation type="journal article" date="2021" name="Nat. Commun.">
        <title>Genetic determinants of endophytism in the Arabidopsis root mycobiome.</title>
        <authorList>
            <person name="Mesny F."/>
            <person name="Miyauchi S."/>
            <person name="Thiergart T."/>
            <person name="Pickel B."/>
            <person name="Atanasova L."/>
            <person name="Karlsson M."/>
            <person name="Huettel B."/>
            <person name="Barry K.W."/>
            <person name="Haridas S."/>
            <person name="Chen C."/>
            <person name="Bauer D."/>
            <person name="Andreopoulos W."/>
            <person name="Pangilinan J."/>
            <person name="LaButti K."/>
            <person name="Riley R."/>
            <person name="Lipzen A."/>
            <person name="Clum A."/>
            <person name="Drula E."/>
            <person name="Henrissat B."/>
            <person name="Kohler A."/>
            <person name="Grigoriev I.V."/>
            <person name="Martin F.M."/>
            <person name="Hacquard S."/>
        </authorList>
    </citation>
    <scope>NUCLEOTIDE SEQUENCE</scope>
    <source>
        <strain evidence="7">MPI-SDFR-AT-0073</strain>
    </source>
</reference>
<dbReference type="Gene3D" id="3.20.20.330">
    <property type="entry name" value="Homocysteine-binding-like domain"/>
    <property type="match status" value="1"/>
</dbReference>
<dbReference type="GO" id="GO:0009086">
    <property type="term" value="P:methionine biosynthetic process"/>
    <property type="evidence" value="ECO:0007669"/>
    <property type="project" value="TreeGrafter"/>
</dbReference>
<dbReference type="InterPro" id="IPR003726">
    <property type="entry name" value="HCY_dom"/>
</dbReference>
<dbReference type="FunFam" id="3.20.20.330:FF:000007">
    <property type="entry name" value="Homocysteine S-methyltransferase (Eurofung)"/>
    <property type="match status" value="1"/>
</dbReference>
<keyword evidence="4 5" id="KW-0862">Zinc</keyword>
<dbReference type="InterPro" id="IPR036589">
    <property type="entry name" value="HCY_dom_sf"/>
</dbReference>
<evidence type="ECO:0000256" key="3">
    <source>
        <dbReference type="ARBA" id="ARBA00022723"/>
    </source>
</evidence>
<dbReference type="PANTHER" id="PTHR46015:SF1">
    <property type="entry name" value="HOMOCYSTEINE S-METHYLTRANSFERASE-LIKE ISOFORM 1"/>
    <property type="match status" value="1"/>
</dbReference>
<feature type="binding site" evidence="5">
    <location>
        <position position="322"/>
    </location>
    <ligand>
        <name>Zn(2+)</name>
        <dbReference type="ChEBI" id="CHEBI:29105"/>
    </ligand>
</feature>
<feature type="binding site" evidence="5">
    <location>
        <position position="321"/>
    </location>
    <ligand>
        <name>Zn(2+)</name>
        <dbReference type="ChEBI" id="CHEBI:29105"/>
    </ligand>
</feature>
<dbReference type="GO" id="GO:0008898">
    <property type="term" value="F:S-adenosylmethionine-homocysteine S-methyltransferase activity"/>
    <property type="evidence" value="ECO:0007669"/>
    <property type="project" value="TreeGrafter"/>
</dbReference>
<organism evidence="7 8">
    <name type="scientific">Truncatella angustata</name>
    <dbReference type="NCBI Taxonomy" id="152316"/>
    <lineage>
        <taxon>Eukaryota</taxon>
        <taxon>Fungi</taxon>
        <taxon>Dikarya</taxon>
        <taxon>Ascomycota</taxon>
        <taxon>Pezizomycotina</taxon>
        <taxon>Sordariomycetes</taxon>
        <taxon>Xylariomycetidae</taxon>
        <taxon>Amphisphaeriales</taxon>
        <taxon>Sporocadaceae</taxon>
        <taxon>Truncatella</taxon>
    </lineage>
</organism>
<protein>
    <submittedName>
        <fullName evidence="7">Homocysteine S-methyltransferase</fullName>
    </submittedName>
</protein>
<dbReference type="SUPFAM" id="SSF82282">
    <property type="entry name" value="Homocysteine S-methyltransferase"/>
    <property type="match status" value="1"/>
</dbReference>
<dbReference type="OrthoDB" id="261426at2759"/>
<accession>A0A9P9A3B1</accession>
<evidence type="ECO:0000256" key="4">
    <source>
        <dbReference type="ARBA" id="ARBA00022833"/>
    </source>
</evidence>
<name>A0A9P9A3B1_9PEZI</name>
<evidence type="ECO:0000313" key="8">
    <source>
        <dbReference type="Proteomes" id="UP000758603"/>
    </source>
</evidence>
<evidence type="ECO:0000256" key="5">
    <source>
        <dbReference type="PROSITE-ProRule" id="PRU00333"/>
    </source>
</evidence>
<dbReference type="RefSeq" id="XP_045962979.1">
    <property type="nucleotide sequence ID" value="XM_046095563.1"/>
</dbReference>
<evidence type="ECO:0000256" key="2">
    <source>
        <dbReference type="ARBA" id="ARBA00022679"/>
    </source>
</evidence>
<feature type="binding site" evidence="5">
    <location>
        <position position="233"/>
    </location>
    <ligand>
        <name>Zn(2+)</name>
        <dbReference type="ChEBI" id="CHEBI:29105"/>
    </ligand>
</feature>
<dbReference type="GeneID" id="70124456"/>
<proteinExistence type="predicted"/>
<keyword evidence="8" id="KW-1185">Reference proteome</keyword>